<dbReference type="InterPro" id="IPR036388">
    <property type="entry name" value="WH-like_DNA-bd_sf"/>
</dbReference>
<evidence type="ECO:0000256" key="2">
    <source>
        <dbReference type="ARBA" id="ARBA00006184"/>
    </source>
</evidence>
<evidence type="ECO:0000256" key="4">
    <source>
        <dbReference type="ARBA" id="ARBA00022705"/>
    </source>
</evidence>
<evidence type="ECO:0000256" key="3">
    <source>
        <dbReference type="ARBA" id="ARBA00022618"/>
    </source>
</evidence>
<dbReference type="AlphaFoldDB" id="A0A1X2G4Y6"/>
<comment type="caution">
    <text evidence="10">The sequence shown here is derived from an EMBL/GenBank/DDBJ whole genome shotgun (WGS) entry which is preliminary data.</text>
</comment>
<dbReference type="Gene3D" id="1.10.10.10">
    <property type="entry name" value="Winged helix-like DNA-binding domain superfamily/Winged helix DNA-binding domain"/>
    <property type="match status" value="1"/>
</dbReference>
<dbReference type="Pfam" id="PF09079">
    <property type="entry name" value="WHD_Cdc6"/>
    <property type="match status" value="1"/>
</dbReference>
<dbReference type="InterPro" id="IPR016314">
    <property type="entry name" value="Cdc6/18"/>
</dbReference>
<dbReference type="PANTHER" id="PTHR10763:SF26">
    <property type="entry name" value="CELL DIVISION CONTROL PROTEIN 6 HOMOLOG"/>
    <property type="match status" value="1"/>
</dbReference>
<dbReference type="GO" id="GO:0033314">
    <property type="term" value="P:mitotic DNA replication checkpoint signaling"/>
    <property type="evidence" value="ECO:0007669"/>
    <property type="project" value="TreeGrafter"/>
</dbReference>
<dbReference type="Proteomes" id="UP000242146">
    <property type="component" value="Unassembled WGS sequence"/>
</dbReference>
<comment type="similarity">
    <text evidence="2 7">Belongs to the CDC6/cdc18 family.</text>
</comment>
<keyword evidence="5" id="KW-0539">Nucleus</keyword>
<evidence type="ECO:0000256" key="7">
    <source>
        <dbReference type="PIRNR" id="PIRNR001767"/>
    </source>
</evidence>
<accession>A0A1X2G4Y6</accession>
<evidence type="ECO:0000256" key="6">
    <source>
        <dbReference type="ARBA" id="ARBA00023306"/>
    </source>
</evidence>
<dbReference type="GO" id="GO:0005634">
    <property type="term" value="C:nucleus"/>
    <property type="evidence" value="ECO:0007669"/>
    <property type="project" value="UniProtKB-SubCell"/>
</dbReference>
<dbReference type="GO" id="GO:0016887">
    <property type="term" value="F:ATP hydrolysis activity"/>
    <property type="evidence" value="ECO:0007669"/>
    <property type="project" value="InterPro"/>
</dbReference>
<dbReference type="Pfam" id="PF22606">
    <property type="entry name" value="Cdc6-ORC-like_ATPase_lid"/>
    <property type="match status" value="1"/>
</dbReference>
<dbReference type="OrthoDB" id="1926878at2759"/>
<feature type="compositionally biased region" description="Polar residues" evidence="8">
    <location>
        <begin position="306"/>
        <end position="315"/>
    </location>
</feature>
<dbReference type="FunFam" id="3.40.50.300:FF:000547">
    <property type="entry name" value="Cell division control protein"/>
    <property type="match status" value="1"/>
</dbReference>
<keyword evidence="4" id="KW-0235">DNA replication</keyword>
<dbReference type="Pfam" id="PF13401">
    <property type="entry name" value="AAA_22"/>
    <property type="match status" value="1"/>
</dbReference>
<evidence type="ECO:0000256" key="1">
    <source>
        <dbReference type="ARBA" id="ARBA00004123"/>
    </source>
</evidence>
<organism evidence="10 11">
    <name type="scientific">Hesseltinella vesiculosa</name>
    <dbReference type="NCBI Taxonomy" id="101127"/>
    <lineage>
        <taxon>Eukaryota</taxon>
        <taxon>Fungi</taxon>
        <taxon>Fungi incertae sedis</taxon>
        <taxon>Mucoromycota</taxon>
        <taxon>Mucoromycotina</taxon>
        <taxon>Mucoromycetes</taxon>
        <taxon>Mucorales</taxon>
        <taxon>Cunninghamellaceae</taxon>
        <taxon>Hesseltinella</taxon>
    </lineage>
</organism>
<dbReference type="InterPro" id="IPR015163">
    <property type="entry name" value="Cdc6_C"/>
</dbReference>
<dbReference type="STRING" id="101127.A0A1X2G4Y6"/>
<proteinExistence type="inferred from homology"/>
<evidence type="ECO:0000313" key="10">
    <source>
        <dbReference type="EMBL" id="ORX45120.1"/>
    </source>
</evidence>
<dbReference type="Gene3D" id="1.10.8.60">
    <property type="match status" value="1"/>
</dbReference>
<protein>
    <recommendedName>
        <fullName evidence="7">Cell division control protein</fullName>
    </recommendedName>
</protein>
<feature type="region of interest" description="Disordered" evidence="8">
    <location>
        <begin position="290"/>
        <end position="315"/>
    </location>
</feature>
<dbReference type="SMART" id="SM00382">
    <property type="entry name" value="AAA"/>
    <property type="match status" value="1"/>
</dbReference>
<dbReference type="Gene3D" id="3.40.50.300">
    <property type="entry name" value="P-loop containing nucleotide triphosphate hydrolases"/>
    <property type="match status" value="1"/>
</dbReference>
<dbReference type="CDD" id="cd00009">
    <property type="entry name" value="AAA"/>
    <property type="match status" value="1"/>
</dbReference>
<dbReference type="PIRSF" id="PIRSF001767">
    <property type="entry name" value="Cdc6"/>
    <property type="match status" value="1"/>
</dbReference>
<evidence type="ECO:0000256" key="8">
    <source>
        <dbReference type="SAM" id="MobiDB-lite"/>
    </source>
</evidence>
<dbReference type="InterPro" id="IPR050311">
    <property type="entry name" value="ORC1/CDC6"/>
</dbReference>
<dbReference type="InterPro" id="IPR054425">
    <property type="entry name" value="Cdc6_ORC1-like_ATPase_lid"/>
</dbReference>
<reference evidence="10 11" key="1">
    <citation type="submission" date="2016-07" db="EMBL/GenBank/DDBJ databases">
        <title>Pervasive Adenine N6-methylation of Active Genes in Fungi.</title>
        <authorList>
            <consortium name="DOE Joint Genome Institute"/>
            <person name="Mondo S.J."/>
            <person name="Dannebaum R.O."/>
            <person name="Kuo R.C."/>
            <person name="Labutti K."/>
            <person name="Haridas S."/>
            <person name="Kuo A."/>
            <person name="Salamov A."/>
            <person name="Ahrendt S.R."/>
            <person name="Lipzen A."/>
            <person name="Sullivan W."/>
            <person name="Andreopoulos W.B."/>
            <person name="Clum A."/>
            <person name="Lindquist E."/>
            <person name="Daum C."/>
            <person name="Ramamoorthy G.K."/>
            <person name="Gryganskyi A."/>
            <person name="Culley D."/>
            <person name="Magnuson J.K."/>
            <person name="James T.Y."/>
            <person name="O'Malley M.A."/>
            <person name="Stajich J.E."/>
            <person name="Spatafora J.W."/>
            <person name="Visel A."/>
            <person name="Grigoriev I.V."/>
        </authorList>
    </citation>
    <scope>NUCLEOTIDE SEQUENCE [LARGE SCALE GENOMIC DNA]</scope>
    <source>
        <strain evidence="10 11">NRRL 3301</strain>
    </source>
</reference>
<keyword evidence="10" id="KW-0378">Hydrolase</keyword>
<dbReference type="PANTHER" id="PTHR10763">
    <property type="entry name" value="CELL DIVISION CONTROL PROTEIN 6-RELATED"/>
    <property type="match status" value="1"/>
</dbReference>
<dbReference type="EMBL" id="MCGT01000044">
    <property type="protein sequence ID" value="ORX45120.1"/>
    <property type="molecule type" value="Genomic_DNA"/>
</dbReference>
<gene>
    <name evidence="10" type="ORF">DM01DRAFT_1312120</name>
</gene>
<dbReference type="InterPro" id="IPR027417">
    <property type="entry name" value="P-loop_NTPase"/>
</dbReference>
<dbReference type="GO" id="GO:0051301">
    <property type="term" value="P:cell division"/>
    <property type="evidence" value="ECO:0007669"/>
    <property type="project" value="UniProtKB-UniRule"/>
</dbReference>
<evidence type="ECO:0000259" key="9">
    <source>
        <dbReference type="SMART" id="SM00382"/>
    </source>
</evidence>
<keyword evidence="11" id="KW-1185">Reference proteome</keyword>
<evidence type="ECO:0000256" key="5">
    <source>
        <dbReference type="ARBA" id="ARBA00023242"/>
    </source>
</evidence>
<dbReference type="GO" id="GO:0003688">
    <property type="term" value="F:DNA replication origin binding"/>
    <property type="evidence" value="ECO:0007669"/>
    <property type="project" value="TreeGrafter"/>
</dbReference>
<dbReference type="SUPFAM" id="SSF52540">
    <property type="entry name" value="P-loop containing nucleoside triphosphate hydrolases"/>
    <property type="match status" value="1"/>
</dbReference>
<keyword evidence="3" id="KW-0132">Cell division</keyword>
<name>A0A1X2G4Y6_9FUNG</name>
<dbReference type="InterPro" id="IPR003593">
    <property type="entry name" value="AAA+_ATPase"/>
</dbReference>
<keyword evidence="6" id="KW-0131">Cell cycle</keyword>
<comment type="subcellular location">
    <subcellularLocation>
        <location evidence="1">Nucleus</location>
    </subcellularLocation>
</comment>
<dbReference type="GO" id="GO:0006270">
    <property type="term" value="P:DNA replication initiation"/>
    <property type="evidence" value="ECO:0007669"/>
    <property type="project" value="UniProtKB-UniRule"/>
</dbReference>
<evidence type="ECO:0000313" key="11">
    <source>
        <dbReference type="Proteomes" id="UP000242146"/>
    </source>
</evidence>
<sequence>MKRVRSENDSKPTIKKQSDIFQLGKALFRRTAIPNRLIGREREVQTLTKFWNEFVIGNQPGCLYISGSPGTGKTALLAHVKRNMATKPQPKNHQIKTVMINCMAIDDPKWIYVKLVSEFGSSQMSDNCSEAIVQAKKLLVNAKKKAINVVILDEIDHLVTKDQDVLYTLFEWASLPSSRLVLIGIANALDLTNRVLPRLRAKNCEPQLLNFNPYQPSDISNIIKDRLYSLQNSNSDDAKKAKAETNDKPSLPLMQPAAVELCAKKVAARKGDLRSAFDICQQAIELAQKEHRKNQGPAKNVLGDIKNNTKQQPAPEITTDQPLVTIRHVIAASNPITAATGVNKLKSLTSQQQIVLATFLNVKQKNPRILFMDARNEYMNLIKANGTVPELSNTEFHTVVSNIQDAGMVTMKMAKEHAKRQILLNIDDTDIQTLIEHTPLLKTLFQ</sequence>
<dbReference type="InterPro" id="IPR049945">
    <property type="entry name" value="AAA_22"/>
</dbReference>
<feature type="domain" description="AAA+ ATPase" evidence="9">
    <location>
        <begin position="59"/>
        <end position="205"/>
    </location>
</feature>